<dbReference type="PANTHER" id="PTHR28037:SF1">
    <property type="entry name" value="ALCOHOL O-ACETYLTRANSFERASE 1-RELATED"/>
    <property type="match status" value="1"/>
</dbReference>
<dbReference type="GeneID" id="28734729"/>
<dbReference type="Pfam" id="PF07247">
    <property type="entry name" value="AATase"/>
    <property type="match status" value="1"/>
</dbReference>
<comment type="caution">
    <text evidence="1">The sequence shown here is derived from an EMBL/GenBank/DDBJ whole genome shotgun (WGS) entry which is preliminary data.</text>
</comment>
<dbReference type="Proteomes" id="UP000038010">
    <property type="component" value="Unassembled WGS sequence"/>
</dbReference>
<evidence type="ECO:0000313" key="1">
    <source>
        <dbReference type="EMBL" id="KPI45082.1"/>
    </source>
</evidence>
<dbReference type="InterPro" id="IPR010828">
    <property type="entry name" value="Atf2/Sli1-like"/>
</dbReference>
<protein>
    <recommendedName>
        <fullName evidence="3">Alcohol acetyltransferase FCK4</fullName>
    </recommendedName>
</protein>
<dbReference type="VEuPathDB" id="FungiDB:AB675_2846"/>
<dbReference type="SUPFAM" id="SSF52777">
    <property type="entry name" value="CoA-dependent acyltransferases"/>
    <property type="match status" value="1"/>
</dbReference>
<dbReference type="OrthoDB" id="2150604at2759"/>
<dbReference type="AlphaFoldDB" id="A0A0N1HGY3"/>
<dbReference type="RefSeq" id="XP_018005045.1">
    <property type="nucleotide sequence ID" value="XM_018142849.1"/>
</dbReference>
<dbReference type="EMBL" id="LFJN01000002">
    <property type="protein sequence ID" value="KPI45082.1"/>
    <property type="molecule type" value="Genomic_DNA"/>
</dbReference>
<dbReference type="Gene3D" id="3.30.559.10">
    <property type="entry name" value="Chloramphenicol acetyltransferase-like domain"/>
    <property type="match status" value="1"/>
</dbReference>
<proteinExistence type="predicted"/>
<evidence type="ECO:0000313" key="2">
    <source>
        <dbReference type="Proteomes" id="UP000038010"/>
    </source>
</evidence>
<dbReference type="STRING" id="1664694.A0A0N1HGY3"/>
<accession>A0A0N1HGY3</accession>
<dbReference type="PANTHER" id="PTHR28037">
    <property type="entry name" value="ALCOHOL O-ACETYLTRANSFERASE 1-RELATED"/>
    <property type="match status" value="1"/>
</dbReference>
<reference evidence="1 2" key="1">
    <citation type="submission" date="2015-06" db="EMBL/GenBank/DDBJ databases">
        <title>Draft genome of the ant-associated black yeast Phialophora attae CBS 131958.</title>
        <authorList>
            <person name="Moreno L.F."/>
            <person name="Stielow B.J."/>
            <person name="de Hoog S."/>
            <person name="Vicente V.A."/>
            <person name="Weiss V.A."/>
            <person name="de Vries M."/>
            <person name="Cruz L.M."/>
            <person name="Souza E.M."/>
        </authorList>
    </citation>
    <scope>NUCLEOTIDE SEQUENCE [LARGE SCALE GENOMIC DNA]</scope>
    <source>
        <strain evidence="1 2">CBS 131958</strain>
    </source>
</reference>
<name>A0A0N1HGY3_9EURO</name>
<sequence length="469" mass="52500">MELRKPTLNEQRCITRHSLDFYRGLVVAAVYEFPDQSHSELKPRFEAAIRHCVLGHPILGAVIHDAEEENSHFRKLESLDLDRHLRWLESEDVGVDVCKNALYAREEDRVVEMMVERALNQRFEDVAEVPPWRVFVVPMNEERSGSWLVTFNYSHSHGDGLSGLSFHRSLVEGLSQTTAMESSHQGDILPTSVADLPAPAGPFPISWAFLLSVLVNAFFPWLTSWWEKYPRSSVWTGGPMFYDNDAETATKLLTIDQQTLTTILSNWRPHEVKLTALLHLAMNRALTTELRKHGISLDPMGVNASSVSFQYPAIEASSTVTEEEVAAAQEHTRKLASGSSTSQDQVIGLLSYARPLRKWHLDKMGKKRDSSWEISNLMTIDVAAPMNGRLTRVVFAQPADASGQALSLNVVSLKGGLLEVMISWQVGALALPGPVEKRKEVEVDFMERVATAFRQQLVFLSKGPLGRSS</sequence>
<evidence type="ECO:0008006" key="3">
    <source>
        <dbReference type="Google" id="ProtNLM"/>
    </source>
</evidence>
<keyword evidence="2" id="KW-1185">Reference proteome</keyword>
<organism evidence="1 2">
    <name type="scientific">Cyphellophora attinorum</name>
    <dbReference type="NCBI Taxonomy" id="1664694"/>
    <lineage>
        <taxon>Eukaryota</taxon>
        <taxon>Fungi</taxon>
        <taxon>Dikarya</taxon>
        <taxon>Ascomycota</taxon>
        <taxon>Pezizomycotina</taxon>
        <taxon>Eurotiomycetes</taxon>
        <taxon>Chaetothyriomycetidae</taxon>
        <taxon>Chaetothyriales</taxon>
        <taxon>Cyphellophoraceae</taxon>
        <taxon>Cyphellophora</taxon>
    </lineage>
</organism>
<dbReference type="InterPro" id="IPR052058">
    <property type="entry name" value="Alcohol_O-acetyltransferase"/>
</dbReference>
<dbReference type="InterPro" id="IPR023213">
    <property type="entry name" value="CAT-like_dom_sf"/>
</dbReference>
<gene>
    <name evidence="1" type="ORF">AB675_2846</name>
</gene>
<dbReference type="GO" id="GO:0008080">
    <property type="term" value="F:N-acetyltransferase activity"/>
    <property type="evidence" value="ECO:0007669"/>
    <property type="project" value="TreeGrafter"/>
</dbReference>